<dbReference type="InterPro" id="IPR004365">
    <property type="entry name" value="NA-bd_OB_tRNA"/>
</dbReference>
<keyword evidence="17" id="KW-1185">Reference proteome</keyword>
<dbReference type="Gene3D" id="2.40.50.140">
    <property type="entry name" value="Nucleic acid-binding proteins"/>
    <property type="match status" value="1"/>
</dbReference>
<evidence type="ECO:0000256" key="4">
    <source>
        <dbReference type="ARBA" id="ARBA00022490"/>
    </source>
</evidence>
<evidence type="ECO:0000256" key="8">
    <source>
        <dbReference type="ARBA" id="ARBA00022917"/>
    </source>
</evidence>
<evidence type="ECO:0000256" key="9">
    <source>
        <dbReference type="ARBA" id="ARBA00023146"/>
    </source>
</evidence>
<name>A0ABP1QFJ0_9HEXA</name>
<dbReference type="Pfam" id="PF20917">
    <property type="entry name" value="AsnRS_N"/>
    <property type="match status" value="1"/>
</dbReference>
<feature type="coiled-coil region" evidence="13">
    <location>
        <begin position="95"/>
        <end position="122"/>
    </location>
</feature>
<dbReference type="InterPro" id="IPR012340">
    <property type="entry name" value="NA-bd_OB-fold"/>
</dbReference>
<keyword evidence="9" id="KW-0030">Aminoacyl-tRNA synthetase</keyword>
<dbReference type="InterPro" id="IPR048952">
    <property type="entry name" value="AsnRS_N"/>
</dbReference>
<evidence type="ECO:0000256" key="6">
    <source>
        <dbReference type="ARBA" id="ARBA00022741"/>
    </source>
</evidence>
<evidence type="ECO:0000259" key="15">
    <source>
        <dbReference type="PROSITE" id="PS50862"/>
    </source>
</evidence>
<dbReference type="CDD" id="cd00776">
    <property type="entry name" value="AsxRS_core"/>
    <property type="match status" value="1"/>
</dbReference>
<feature type="region of interest" description="Disordered" evidence="14">
    <location>
        <begin position="1"/>
        <end position="42"/>
    </location>
</feature>
<dbReference type="Pfam" id="PF01336">
    <property type="entry name" value="tRNA_anti-codon"/>
    <property type="match status" value="1"/>
</dbReference>
<dbReference type="InterPro" id="IPR004522">
    <property type="entry name" value="Asn-tRNA-ligase"/>
</dbReference>
<protein>
    <recommendedName>
        <fullName evidence="11">Asparagine--tRNA ligase, cytoplasmic</fullName>
        <ecNumber evidence="3">6.1.1.22</ecNumber>
    </recommendedName>
    <alternativeName>
        <fullName evidence="10">Asparaginyl-tRNA synthetase</fullName>
    </alternativeName>
</protein>
<dbReference type="PANTHER" id="PTHR22594:SF16">
    <property type="entry name" value="ASPARAGINE--TRNA LIGASE, CYTOPLASMIC"/>
    <property type="match status" value="1"/>
</dbReference>
<accession>A0ABP1QFJ0</accession>
<evidence type="ECO:0000256" key="12">
    <source>
        <dbReference type="ARBA" id="ARBA00047844"/>
    </source>
</evidence>
<comment type="subcellular location">
    <subcellularLocation>
        <location evidence="1">Cytoplasm</location>
    </subcellularLocation>
</comment>
<evidence type="ECO:0000256" key="1">
    <source>
        <dbReference type="ARBA" id="ARBA00004496"/>
    </source>
</evidence>
<dbReference type="Proteomes" id="UP001642540">
    <property type="component" value="Unassembled WGS sequence"/>
</dbReference>
<dbReference type="PRINTS" id="PR01042">
    <property type="entry name" value="TRNASYNTHASP"/>
</dbReference>
<evidence type="ECO:0000313" key="16">
    <source>
        <dbReference type="EMBL" id="CAL8099026.1"/>
    </source>
</evidence>
<keyword evidence="4" id="KW-0963">Cytoplasm</keyword>
<keyword evidence="6" id="KW-0547">Nucleotide-binding</keyword>
<comment type="catalytic activity">
    <reaction evidence="12">
        <text>tRNA(Asn) + L-asparagine + ATP = L-asparaginyl-tRNA(Asn) + AMP + diphosphate + H(+)</text>
        <dbReference type="Rhea" id="RHEA:11180"/>
        <dbReference type="Rhea" id="RHEA-COMP:9659"/>
        <dbReference type="Rhea" id="RHEA-COMP:9674"/>
        <dbReference type="ChEBI" id="CHEBI:15378"/>
        <dbReference type="ChEBI" id="CHEBI:30616"/>
        <dbReference type="ChEBI" id="CHEBI:33019"/>
        <dbReference type="ChEBI" id="CHEBI:58048"/>
        <dbReference type="ChEBI" id="CHEBI:78442"/>
        <dbReference type="ChEBI" id="CHEBI:78515"/>
        <dbReference type="ChEBI" id="CHEBI:456215"/>
        <dbReference type="EC" id="6.1.1.22"/>
    </reaction>
</comment>
<evidence type="ECO:0000256" key="13">
    <source>
        <dbReference type="SAM" id="Coils"/>
    </source>
</evidence>
<proteinExistence type="inferred from homology"/>
<evidence type="ECO:0000256" key="2">
    <source>
        <dbReference type="ARBA" id="ARBA00008226"/>
    </source>
</evidence>
<evidence type="ECO:0000256" key="5">
    <source>
        <dbReference type="ARBA" id="ARBA00022598"/>
    </source>
</evidence>
<dbReference type="Gene3D" id="3.30.1910.20">
    <property type="entry name" value="asparaginyl-tRNA synthetase, N-terminal domain"/>
    <property type="match status" value="1"/>
</dbReference>
<feature type="domain" description="Aminoacyl-transfer RNA synthetases class-II family profile" evidence="15">
    <location>
        <begin position="263"/>
        <end position="556"/>
    </location>
</feature>
<comment type="caution">
    <text evidence="16">The sequence shown here is derived from an EMBL/GenBank/DDBJ whole genome shotgun (WGS) entry which is preliminary data.</text>
</comment>
<dbReference type="SUPFAM" id="SSF50249">
    <property type="entry name" value="Nucleic acid-binding proteins"/>
    <property type="match status" value="1"/>
</dbReference>
<dbReference type="NCBIfam" id="TIGR00457">
    <property type="entry name" value="asnS"/>
    <property type="match status" value="1"/>
</dbReference>
<reference evidence="16 17" key="1">
    <citation type="submission" date="2024-08" db="EMBL/GenBank/DDBJ databases">
        <authorList>
            <person name="Cucini C."/>
            <person name="Frati F."/>
        </authorList>
    </citation>
    <scope>NUCLEOTIDE SEQUENCE [LARGE SCALE GENOMIC DNA]</scope>
</reference>
<evidence type="ECO:0000256" key="3">
    <source>
        <dbReference type="ARBA" id="ARBA00012816"/>
    </source>
</evidence>
<keyword evidence="8" id="KW-0648">Protein biosynthesis</keyword>
<dbReference type="InterPro" id="IPR002312">
    <property type="entry name" value="Asp/Asn-tRNA-synth_IIb"/>
</dbReference>
<dbReference type="SUPFAM" id="SSF55681">
    <property type="entry name" value="Class II aaRS and biotin synthetases"/>
    <property type="match status" value="1"/>
</dbReference>
<dbReference type="InterPro" id="IPR045864">
    <property type="entry name" value="aa-tRNA-synth_II/BPL/LPL"/>
</dbReference>
<dbReference type="EC" id="6.1.1.22" evidence="3"/>
<organism evidence="16 17">
    <name type="scientific">Orchesella dallaii</name>
    <dbReference type="NCBI Taxonomy" id="48710"/>
    <lineage>
        <taxon>Eukaryota</taxon>
        <taxon>Metazoa</taxon>
        <taxon>Ecdysozoa</taxon>
        <taxon>Arthropoda</taxon>
        <taxon>Hexapoda</taxon>
        <taxon>Collembola</taxon>
        <taxon>Entomobryomorpha</taxon>
        <taxon>Entomobryoidea</taxon>
        <taxon>Orchesellidae</taxon>
        <taxon>Orchesellinae</taxon>
        <taxon>Orchesella</taxon>
    </lineage>
</organism>
<dbReference type="InterPro" id="IPR006195">
    <property type="entry name" value="aa-tRNA-synth_II"/>
</dbReference>
<dbReference type="EMBL" id="CAXLJM020000031">
    <property type="protein sequence ID" value="CAL8099026.1"/>
    <property type="molecule type" value="Genomic_DNA"/>
</dbReference>
<keyword evidence="13" id="KW-0175">Coiled coil</keyword>
<evidence type="ECO:0000256" key="7">
    <source>
        <dbReference type="ARBA" id="ARBA00022840"/>
    </source>
</evidence>
<feature type="compositionally biased region" description="Basic and acidic residues" evidence="14">
    <location>
        <begin position="18"/>
        <end position="42"/>
    </location>
</feature>
<evidence type="ECO:0000256" key="14">
    <source>
        <dbReference type="SAM" id="MobiDB-lite"/>
    </source>
</evidence>
<keyword evidence="7" id="KW-0067">ATP-binding</keyword>
<evidence type="ECO:0000256" key="11">
    <source>
        <dbReference type="ARBA" id="ARBA00039867"/>
    </source>
</evidence>
<keyword evidence="5" id="KW-0436">Ligase</keyword>
<dbReference type="Pfam" id="PF00152">
    <property type="entry name" value="tRNA-synt_2"/>
    <property type="match status" value="1"/>
</dbReference>
<dbReference type="PANTHER" id="PTHR22594">
    <property type="entry name" value="ASPARTYL/LYSYL-TRNA SYNTHETASE"/>
    <property type="match status" value="1"/>
</dbReference>
<gene>
    <name evidence="16" type="ORF">ODALV1_LOCUS10121</name>
</gene>
<comment type="similarity">
    <text evidence="2">Belongs to the class-II aminoacyl-tRNA synthetase family.</text>
</comment>
<dbReference type="InterPro" id="IPR004364">
    <property type="entry name" value="Aa-tRNA-synt_II"/>
</dbReference>
<evidence type="ECO:0000313" key="17">
    <source>
        <dbReference type="Proteomes" id="UP001642540"/>
    </source>
</evidence>
<dbReference type="PROSITE" id="PS50862">
    <property type="entry name" value="AA_TRNA_LIGASE_II"/>
    <property type="match status" value="1"/>
</dbReference>
<evidence type="ECO:0000256" key="10">
    <source>
        <dbReference type="ARBA" id="ARBA00029886"/>
    </source>
</evidence>
<dbReference type="CDD" id="cd04323">
    <property type="entry name" value="AsnRS_cyto_like_N"/>
    <property type="match status" value="1"/>
</dbReference>
<dbReference type="Gene3D" id="3.30.930.10">
    <property type="entry name" value="Bira Bifunctional Protein, Domain 2"/>
    <property type="match status" value="1"/>
</dbReference>
<sequence length="564" mass="64183">MASDKSGVSEQLGGLTMSDDKQIYTSEKRGSDETGDGSEAKPFKTVLQALREAEKEPWPTIFVDAKEDGKIFDVVAKSQLKKILKIFVREQHKTASTSAKEKDDAELRAKNLEEAKKTVIKEDKTLPTAERIKIRSVGDYKNKRVKIFGWVHRLRRQGKSLMFITIRDGTGYLQSVLSDKLCHIYDALVLSTESSVCLYGVLEPVPEGKTAPGGVELKVDFWEVVGLAPPGGAESILNEESHPDVQLDQRHIMLRGENTCKVLRVRSALMQAFRDHYFARGYCEVNPPTLVQTQVEGGSTLFKLDFFGQEAYLTQSSQLYLETCLPSLGDVFCVAQSYRAEQSRTRRHLAEYTHIEAECPFIKFEDLLDRLEDLVVDVVDRVLEKCGDLVLDLNPEFQPPKRPFRRMNYSEGVKWLKDNGVTKDDGTFYEFGEDIPEMPERKMTDSMNEPILFTRFPAPIKSFYMSRCPEDTFLTESVDVLLPNVGEIVGGSMRIHDYDEMVAAYKTAGIDPAPYYWYTDQRKFGTVPHGGYGLGLERFLCWLLNRYHIREACLYPRFLDRCTP</sequence>